<gene>
    <name evidence="2" type="ORF">A1Q2_01804</name>
</gene>
<evidence type="ECO:0000256" key="1">
    <source>
        <dbReference type="SAM" id="MobiDB-lite"/>
    </source>
</evidence>
<proteinExistence type="predicted"/>
<evidence type="ECO:0000313" key="2">
    <source>
        <dbReference type="EMBL" id="EKD03791.1"/>
    </source>
</evidence>
<keyword evidence="3" id="KW-1185">Reference proteome</keyword>
<sequence length="275" mass="30317">MADLPLEENELDIPYLSRPLEDLLDNSGAIPRRPTSTRFANRTSATRTQASHHGSIRVYGEGEGTGRGHDRPVDVENHGRGGKYKSPDDSIPADSSTEIHVWEDGVGAHVHHAAETATARAVYLRAQAKLLQGQDNRNRLLAFARTNGWCALCPLHEVGYVMSERTENSTSMKMGAKAVGVGQGITLANHIRTRHPDDWERIQRGEPPIIRSATSTPNSTPEDKRLMGEALGRARQIALSHQPVVRGSFSREALDAHLTNQRTFDNWFISGVAYC</sequence>
<name>K1VTB2_TRIAC</name>
<dbReference type="EMBL" id="AMBO01000240">
    <property type="protein sequence ID" value="EKD03791.1"/>
    <property type="molecule type" value="Genomic_DNA"/>
</dbReference>
<protein>
    <submittedName>
        <fullName evidence="2">Uncharacterized protein</fullName>
    </submittedName>
</protein>
<dbReference type="AlphaFoldDB" id="K1VTB2"/>
<accession>K1VTB2</accession>
<comment type="caution">
    <text evidence="2">The sequence shown here is derived from an EMBL/GenBank/DDBJ whole genome shotgun (WGS) entry which is preliminary data.</text>
</comment>
<dbReference type="HOGENOM" id="CLU_1012612_0_0_1"/>
<reference evidence="2 3" key="1">
    <citation type="journal article" date="2012" name="Eukaryot. Cell">
        <title>Genome sequence of the Trichosporon asahii environmental strain CBS 8904.</title>
        <authorList>
            <person name="Yang R.Y."/>
            <person name="Li H.T."/>
            <person name="Zhu H."/>
            <person name="Zhou G.P."/>
            <person name="Wang M."/>
            <person name="Wang L."/>
        </authorList>
    </citation>
    <scope>NUCLEOTIDE SEQUENCE [LARGE SCALE GENOMIC DNA]</scope>
    <source>
        <strain evidence="2 3">CBS 8904</strain>
    </source>
</reference>
<organism evidence="2 3">
    <name type="scientific">Trichosporon asahii var. asahii (strain CBS 8904)</name>
    <name type="common">Yeast</name>
    <dbReference type="NCBI Taxonomy" id="1220162"/>
    <lineage>
        <taxon>Eukaryota</taxon>
        <taxon>Fungi</taxon>
        <taxon>Dikarya</taxon>
        <taxon>Basidiomycota</taxon>
        <taxon>Agaricomycotina</taxon>
        <taxon>Tremellomycetes</taxon>
        <taxon>Trichosporonales</taxon>
        <taxon>Trichosporonaceae</taxon>
        <taxon>Trichosporon</taxon>
    </lineage>
</organism>
<evidence type="ECO:0000313" key="3">
    <source>
        <dbReference type="Proteomes" id="UP000006757"/>
    </source>
</evidence>
<dbReference type="InParanoid" id="K1VTB2"/>
<feature type="region of interest" description="Disordered" evidence="1">
    <location>
        <begin position="40"/>
        <end position="94"/>
    </location>
</feature>
<feature type="compositionally biased region" description="Polar residues" evidence="1">
    <location>
        <begin position="40"/>
        <end position="52"/>
    </location>
</feature>
<feature type="compositionally biased region" description="Basic and acidic residues" evidence="1">
    <location>
        <begin position="64"/>
        <end position="79"/>
    </location>
</feature>
<dbReference type="Proteomes" id="UP000006757">
    <property type="component" value="Unassembled WGS sequence"/>
</dbReference>